<dbReference type="PANTHER" id="PTHR11109:SF7">
    <property type="entry name" value="GTP CYCLOHYDROLASE 1"/>
    <property type="match status" value="1"/>
</dbReference>
<dbReference type="SUPFAM" id="SSF55620">
    <property type="entry name" value="Tetrahydrobiopterin biosynthesis enzymes-like"/>
    <property type="match status" value="1"/>
</dbReference>
<dbReference type="Pfam" id="PF01227">
    <property type="entry name" value="GTP_cyclohydroI"/>
    <property type="match status" value="1"/>
</dbReference>
<keyword evidence="5" id="KW-0554">One-carbon metabolism</keyword>
<dbReference type="InterPro" id="IPR043133">
    <property type="entry name" value="GTP-CH-I_C/QueF"/>
</dbReference>
<dbReference type="PROSITE" id="PS00860">
    <property type="entry name" value="GTP_CYCLOHYDROL_1_2"/>
    <property type="match status" value="1"/>
</dbReference>
<dbReference type="Gene3D" id="3.30.1130.10">
    <property type="match status" value="1"/>
</dbReference>
<dbReference type="NCBIfam" id="NF006826">
    <property type="entry name" value="PRK09347.1-3"/>
    <property type="match status" value="1"/>
</dbReference>
<dbReference type="InterPro" id="IPR001474">
    <property type="entry name" value="GTP_CycHdrlase_I"/>
</dbReference>
<comment type="catalytic activity">
    <reaction evidence="1">
        <text>GTP + H2O = 7,8-dihydroneopterin 3'-triphosphate + formate + H(+)</text>
        <dbReference type="Rhea" id="RHEA:17473"/>
        <dbReference type="ChEBI" id="CHEBI:15377"/>
        <dbReference type="ChEBI" id="CHEBI:15378"/>
        <dbReference type="ChEBI" id="CHEBI:15740"/>
        <dbReference type="ChEBI" id="CHEBI:37565"/>
        <dbReference type="ChEBI" id="CHEBI:58462"/>
        <dbReference type="EC" id="3.5.4.16"/>
    </reaction>
</comment>
<keyword evidence="6 9" id="KW-0378">Hydrolase</keyword>
<keyword evidence="10" id="KW-1185">Reference proteome</keyword>
<comment type="pathway">
    <text evidence="2">Cofactor biosynthesis; 7,8-dihydroneopterin triphosphate biosynthesis; 7,8-dihydroneopterin triphosphate from GTP: step 1/1.</text>
</comment>
<dbReference type="Proteomes" id="UP001356095">
    <property type="component" value="Unassembled WGS sequence"/>
</dbReference>
<feature type="domain" description="GTP cyclohydrolase I" evidence="8">
    <location>
        <begin position="17"/>
        <end position="185"/>
    </location>
</feature>
<dbReference type="InterPro" id="IPR043134">
    <property type="entry name" value="GTP-CH-I_N"/>
</dbReference>
<gene>
    <name evidence="9" type="primary">folE</name>
    <name evidence="9" type="ORF">Q8791_07745</name>
</gene>
<accession>A0ABU7K4D9</accession>
<comment type="caution">
    <text evidence="9">The sequence shown here is derived from an EMBL/GenBank/DDBJ whole genome shotgun (WGS) entry which is preliminary data.</text>
</comment>
<evidence type="ECO:0000256" key="6">
    <source>
        <dbReference type="ARBA" id="ARBA00022801"/>
    </source>
</evidence>
<organism evidence="9 10">
    <name type="scientific">Nocardiopsis codii</name>
    <dbReference type="NCBI Taxonomy" id="3065942"/>
    <lineage>
        <taxon>Bacteria</taxon>
        <taxon>Bacillati</taxon>
        <taxon>Actinomycetota</taxon>
        <taxon>Actinomycetes</taxon>
        <taxon>Streptosporangiales</taxon>
        <taxon>Nocardiopsidaceae</taxon>
        <taxon>Nocardiopsis</taxon>
    </lineage>
</organism>
<proteinExistence type="predicted"/>
<evidence type="ECO:0000256" key="1">
    <source>
        <dbReference type="ARBA" id="ARBA00001052"/>
    </source>
</evidence>
<dbReference type="InterPro" id="IPR020602">
    <property type="entry name" value="GTP_CycHdrlase_I_dom"/>
</dbReference>
<dbReference type="EC" id="3.5.4.16" evidence="3"/>
<dbReference type="RefSeq" id="WP_330090900.1">
    <property type="nucleotide sequence ID" value="NZ_JAUZMY010000005.1"/>
</dbReference>
<evidence type="ECO:0000256" key="3">
    <source>
        <dbReference type="ARBA" id="ARBA00012715"/>
    </source>
</evidence>
<evidence type="ECO:0000259" key="8">
    <source>
        <dbReference type="Pfam" id="PF01227"/>
    </source>
</evidence>
<evidence type="ECO:0000256" key="2">
    <source>
        <dbReference type="ARBA" id="ARBA00005080"/>
    </source>
</evidence>
<dbReference type="PANTHER" id="PTHR11109">
    <property type="entry name" value="GTP CYCLOHYDROLASE I"/>
    <property type="match status" value="1"/>
</dbReference>
<evidence type="ECO:0000256" key="7">
    <source>
        <dbReference type="ARBA" id="ARBA00030854"/>
    </source>
</evidence>
<dbReference type="GO" id="GO:0003934">
    <property type="term" value="F:GTP cyclohydrolase I activity"/>
    <property type="evidence" value="ECO:0007669"/>
    <property type="project" value="UniProtKB-EC"/>
</dbReference>
<protein>
    <recommendedName>
        <fullName evidence="4">GTP cyclohydrolase 1</fullName>
        <ecNumber evidence="3">3.5.4.16</ecNumber>
    </recommendedName>
    <alternativeName>
        <fullName evidence="7">GTP cyclohydrolase I</fullName>
    </alternativeName>
</protein>
<name>A0ABU7K4D9_9ACTN</name>
<evidence type="ECO:0000256" key="5">
    <source>
        <dbReference type="ARBA" id="ARBA00022563"/>
    </source>
</evidence>
<evidence type="ECO:0000256" key="4">
    <source>
        <dbReference type="ARBA" id="ARBA00017272"/>
    </source>
</evidence>
<dbReference type="InterPro" id="IPR018234">
    <property type="entry name" value="GTP_CycHdrlase_I_CS"/>
</dbReference>
<evidence type="ECO:0000313" key="9">
    <source>
        <dbReference type="EMBL" id="MEE2037110.1"/>
    </source>
</evidence>
<sequence length="192" mass="21973">MTLADLPHESTVRDPLEAVARQLLIEIGEDPDRNGLQDTPRRFARWWREFSDYQAGQVETHFPLRTDGQIVMVSDITVWSLCEHHLLPFSCVLTIAYRPGDHVLGLSKFARIAHRHAHRLQVQERLVRDISEEISKVTETDDVAVIGRGEHLCMTMRGIRTPALMTSSVFDGIFRDYGPPRDELIKIAFSRS</sequence>
<dbReference type="EMBL" id="JAUZMY010000005">
    <property type="protein sequence ID" value="MEE2037110.1"/>
    <property type="molecule type" value="Genomic_DNA"/>
</dbReference>
<dbReference type="Gene3D" id="1.10.286.10">
    <property type="match status" value="1"/>
</dbReference>
<evidence type="ECO:0000313" key="10">
    <source>
        <dbReference type="Proteomes" id="UP001356095"/>
    </source>
</evidence>
<reference evidence="9 10" key="1">
    <citation type="submission" date="2023-08" db="EMBL/GenBank/DDBJ databases">
        <authorList>
            <person name="Girao M."/>
            <person name="Carvalho M.F."/>
        </authorList>
    </citation>
    <scope>NUCLEOTIDE SEQUENCE [LARGE SCALE GENOMIC DNA]</scope>
    <source>
        <strain evidence="9 10">CT-R113</strain>
    </source>
</reference>